<protein>
    <submittedName>
        <fullName evidence="2">Uncharacterized protein</fullName>
    </submittedName>
</protein>
<evidence type="ECO:0000313" key="2">
    <source>
        <dbReference type="EMBL" id="CRZ01557.1"/>
    </source>
</evidence>
<feature type="region of interest" description="Disordered" evidence="1">
    <location>
        <begin position="40"/>
        <end position="61"/>
    </location>
</feature>
<organism evidence="2">
    <name type="scientific">Spongospora subterranea</name>
    <dbReference type="NCBI Taxonomy" id="70186"/>
    <lineage>
        <taxon>Eukaryota</taxon>
        <taxon>Sar</taxon>
        <taxon>Rhizaria</taxon>
        <taxon>Endomyxa</taxon>
        <taxon>Phytomyxea</taxon>
        <taxon>Plasmodiophorida</taxon>
        <taxon>Plasmodiophoridae</taxon>
        <taxon>Spongospora</taxon>
    </lineage>
</organism>
<dbReference type="EMBL" id="HACM01001115">
    <property type="protein sequence ID" value="CRZ01557.1"/>
    <property type="molecule type" value="Transcribed_RNA"/>
</dbReference>
<name>A0A0H5QIT2_9EUKA</name>
<sequence length="99" mass="10741">MSSVHMPRQADDDDGMDFEGILSSVFADLDVNESAAVSADFTNDAHQSKDPEPEISTSEVAQTTESSGRFIFSCFITNCCVESIVTEWGFVKQILAVSP</sequence>
<accession>A0A0H5QIT2</accession>
<evidence type="ECO:0000256" key="1">
    <source>
        <dbReference type="SAM" id="MobiDB-lite"/>
    </source>
</evidence>
<reference evidence="2" key="1">
    <citation type="submission" date="2015-04" db="EMBL/GenBank/DDBJ databases">
        <title>The genome sequence of the plant pathogenic Rhizarian Plasmodiophora brassicae reveals insights in its biotrophic life cycle and the origin of chitin synthesis.</title>
        <authorList>
            <person name="Schwelm A."/>
            <person name="Fogelqvist J."/>
            <person name="Knaust A."/>
            <person name="Julke S."/>
            <person name="Lilja T."/>
            <person name="Dhandapani V."/>
            <person name="Bonilla-Rosso G."/>
            <person name="Karlsson M."/>
            <person name="Shevchenko A."/>
            <person name="Choi S.R."/>
            <person name="Kim H.G."/>
            <person name="Park J.Y."/>
            <person name="Lim Y.P."/>
            <person name="Ludwig-Muller J."/>
            <person name="Dixelius C."/>
        </authorList>
    </citation>
    <scope>NUCLEOTIDE SEQUENCE</scope>
    <source>
        <tissue evidence="2">Potato root galls</tissue>
    </source>
</reference>
<proteinExistence type="predicted"/>
<dbReference type="AlphaFoldDB" id="A0A0H5QIT2"/>